<organism evidence="2 3">
    <name type="scientific">Paspalum notatum var. saurae</name>
    <dbReference type="NCBI Taxonomy" id="547442"/>
    <lineage>
        <taxon>Eukaryota</taxon>
        <taxon>Viridiplantae</taxon>
        <taxon>Streptophyta</taxon>
        <taxon>Embryophyta</taxon>
        <taxon>Tracheophyta</taxon>
        <taxon>Spermatophyta</taxon>
        <taxon>Magnoliopsida</taxon>
        <taxon>Liliopsida</taxon>
        <taxon>Poales</taxon>
        <taxon>Poaceae</taxon>
        <taxon>PACMAD clade</taxon>
        <taxon>Panicoideae</taxon>
        <taxon>Andropogonodae</taxon>
        <taxon>Paspaleae</taxon>
        <taxon>Paspalinae</taxon>
        <taxon>Paspalum</taxon>
    </lineage>
</organism>
<sequence>METKEKQLAGRRTRNNSDKEKDLSRPRSAGDTLYLRTLHLPGGVASKSSRGGGPHGGAVSKSDRGGARRHRKRKGGNTPEQVQRPTSRRMQLQADPMEGVKGRRCPRER</sequence>
<name>A0AAQ3UTZ5_PASNO</name>
<dbReference type="EMBL" id="CP144753">
    <property type="protein sequence ID" value="WVZ95439.1"/>
    <property type="molecule type" value="Genomic_DNA"/>
</dbReference>
<feature type="compositionally biased region" description="Basic and acidic residues" evidence="1">
    <location>
        <begin position="98"/>
        <end position="109"/>
    </location>
</feature>
<dbReference type="Proteomes" id="UP001341281">
    <property type="component" value="Chromosome 09"/>
</dbReference>
<evidence type="ECO:0000313" key="3">
    <source>
        <dbReference type="Proteomes" id="UP001341281"/>
    </source>
</evidence>
<accession>A0AAQ3UTZ5</accession>
<evidence type="ECO:0000313" key="2">
    <source>
        <dbReference type="EMBL" id="WVZ95439.1"/>
    </source>
</evidence>
<protein>
    <submittedName>
        <fullName evidence="2">Uncharacterized protein</fullName>
    </submittedName>
</protein>
<dbReference type="AlphaFoldDB" id="A0AAQ3UTZ5"/>
<feature type="compositionally biased region" description="Polar residues" evidence="1">
    <location>
        <begin position="78"/>
        <end position="90"/>
    </location>
</feature>
<evidence type="ECO:0000256" key="1">
    <source>
        <dbReference type="SAM" id="MobiDB-lite"/>
    </source>
</evidence>
<gene>
    <name evidence="2" type="ORF">U9M48_041205</name>
</gene>
<proteinExistence type="predicted"/>
<reference evidence="2 3" key="1">
    <citation type="submission" date="2024-02" db="EMBL/GenBank/DDBJ databases">
        <title>High-quality chromosome-scale genome assembly of Pensacola bahiagrass (Paspalum notatum Flugge var. saurae).</title>
        <authorList>
            <person name="Vega J.M."/>
            <person name="Podio M."/>
            <person name="Orjuela J."/>
            <person name="Siena L.A."/>
            <person name="Pessino S.C."/>
            <person name="Combes M.C."/>
            <person name="Mariac C."/>
            <person name="Albertini E."/>
            <person name="Pupilli F."/>
            <person name="Ortiz J.P.A."/>
            <person name="Leblanc O."/>
        </authorList>
    </citation>
    <scope>NUCLEOTIDE SEQUENCE [LARGE SCALE GENOMIC DNA]</scope>
    <source>
        <strain evidence="2">R1</strain>
        <tissue evidence="2">Leaf</tissue>
    </source>
</reference>
<keyword evidence="3" id="KW-1185">Reference proteome</keyword>
<feature type="compositionally biased region" description="Basic and acidic residues" evidence="1">
    <location>
        <begin position="15"/>
        <end position="25"/>
    </location>
</feature>
<feature type="region of interest" description="Disordered" evidence="1">
    <location>
        <begin position="1"/>
        <end position="109"/>
    </location>
</feature>